<dbReference type="PANTHER" id="PTHR24391">
    <property type="entry name" value="HISTONE H4 TRANSCRIPTION FACTOR-RELATED"/>
    <property type="match status" value="1"/>
</dbReference>
<evidence type="ECO:0000256" key="10">
    <source>
        <dbReference type="ARBA" id="ARBA00023163"/>
    </source>
</evidence>
<proteinExistence type="inferred from homology"/>
<evidence type="ECO:0000256" key="7">
    <source>
        <dbReference type="ARBA" id="ARBA00023015"/>
    </source>
</evidence>
<keyword evidence="8 13" id="KW-0238">DNA-binding</keyword>
<accession>A0A2A6CAW6</accession>
<keyword evidence="5 12" id="KW-0863">Zinc-finger</keyword>
<dbReference type="GO" id="GO:0006357">
    <property type="term" value="P:regulation of transcription by RNA polymerase II"/>
    <property type="evidence" value="ECO:0000318"/>
    <property type="project" value="GO_Central"/>
</dbReference>
<dbReference type="SUPFAM" id="SSF56436">
    <property type="entry name" value="C-type lectin-like"/>
    <property type="match status" value="1"/>
</dbReference>
<evidence type="ECO:0000256" key="8">
    <source>
        <dbReference type="ARBA" id="ARBA00023125"/>
    </source>
</evidence>
<dbReference type="GO" id="GO:0005634">
    <property type="term" value="C:nucleus"/>
    <property type="evidence" value="ECO:0007669"/>
    <property type="project" value="UniProtKB-SubCell"/>
</dbReference>
<dbReference type="EnsemblMetazoa" id="PPA06385.1">
    <property type="protein sequence ID" value="PPA06385.1"/>
    <property type="gene ID" value="WBGene00095939"/>
</dbReference>
<evidence type="ECO:0000256" key="9">
    <source>
        <dbReference type="ARBA" id="ARBA00023155"/>
    </source>
</evidence>
<reference evidence="17" key="1">
    <citation type="journal article" date="2008" name="Nat. Genet.">
        <title>The Pristionchus pacificus genome provides a unique perspective on nematode lifestyle and parasitism.</title>
        <authorList>
            <person name="Dieterich C."/>
            <person name="Clifton S.W."/>
            <person name="Schuster L.N."/>
            <person name="Chinwalla A."/>
            <person name="Delehaunty K."/>
            <person name="Dinkelacker I."/>
            <person name="Fulton L."/>
            <person name="Fulton R."/>
            <person name="Godfrey J."/>
            <person name="Minx P."/>
            <person name="Mitreva M."/>
            <person name="Roeseler W."/>
            <person name="Tian H."/>
            <person name="Witte H."/>
            <person name="Yang S.P."/>
            <person name="Wilson R.K."/>
            <person name="Sommer R.J."/>
        </authorList>
    </citation>
    <scope>NUCLEOTIDE SEQUENCE [LARGE SCALE GENOMIC DNA]</scope>
    <source>
        <strain evidence="17">PS312</strain>
    </source>
</reference>
<dbReference type="InterPro" id="IPR016187">
    <property type="entry name" value="CTDL_fold"/>
</dbReference>
<name>A0A2A6CAW6_PRIPA</name>
<evidence type="ECO:0000256" key="5">
    <source>
        <dbReference type="ARBA" id="ARBA00022771"/>
    </source>
</evidence>
<dbReference type="Pfam" id="PF00096">
    <property type="entry name" value="zf-C2H2"/>
    <property type="match status" value="2"/>
</dbReference>
<evidence type="ECO:0000256" key="11">
    <source>
        <dbReference type="ARBA" id="ARBA00023242"/>
    </source>
</evidence>
<dbReference type="InterPro" id="IPR036236">
    <property type="entry name" value="Znf_C2H2_sf"/>
</dbReference>
<dbReference type="AlphaFoldDB" id="A0A2A6CAW6"/>
<dbReference type="InterPro" id="IPR051574">
    <property type="entry name" value="ZnF_E-box_Homeobox"/>
</dbReference>
<reference evidence="16" key="2">
    <citation type="submission" date="2022-06" db="UniProtKB">
        <authorList>
            <consortium name="EnsemblMetazoa"/>
        </authorList>
    </citation>
    <scope>IDENTIFICATION</scope>
    <source>
        <strain evidence="16">PS312</strain>
    </source>
</reference>
<keyword evidence="6" id="KW-0862">Zinc</keyword>
<dbReference type="CDD" id="cd00086">
    <property type="entry name" value="homeodomain"/>
    <property type="match status" value="1"/>
</dbReference>
<dbReference type="Gene3D" id="3.30.160.60">
    <property type="entry name" value="Classic Zinc Finger"/>
    <property type="match status" value="2"/>
</dbReference>
<feature type="compositionally biased region" description="Low complexity" evidence="15">
    <location>
        <begin position="209"/>
        <end position="227"/>
    </location>
</feature>
<dbReference type="PANTHER" id="PTHR24391:SF27">
    <property type="entry name" value="ZINC FINGER PROTEIN 1"/>
    <property type="match status" value="1"/>
</dbReference>
<evidence type="ECO:0000256" key="1">
    <source>
        <dbReference type="ARBA" id="ARBA00004123"/>
    </source>
</evidence>
<dbReference type="InterPro" id="IPR017970">
    <property type="entry name" value="Homeobox_CS"/>
</dbReference>
<keyword evidence="4" id="KW-0677">Repeat</keyword>
<dbReference type="GO" id="GO:0008270">
    <property type="term" value="F:zinc ion binding"/>
    <property type="evidence" value="ECO:0007669"/>
    <property type="project" value="UniProtKB-KW"/>
</dbReference>
<dbReference type="SUPFAM" id="SSF46689">
    <property type="entry name" value="Homeodomain-like"/>
    <property type="match status" value="1"/>
</dbReference>
<dbReference type="Gene3D" id="3.10.100.10">
    <property type="entry name" value="Mannose-Binding Protein A, subunit A"/>
    <property type="match status" value="1"/>
</dbReference>
<dbReference type="GO" id="GO:0007411">
    <property type="term" value="P:axon guidance"/>
    <property type="evidence" value="ECO:0007669"/>
    <property type="project" value="EnsemblMetazoa"/>
</dbReference>
<keyword evidence="11 13" id="KW-0539">Nucleus</keyword>
<evidence type="ECO:0000313" key="17">
    <source>
        <dbReference type="Proteomes" id="UP000005239"/>
    </source>
</evidence>
<dbReference type="InterPro" id="IPR016186">
    <property type="entry name" value="C-type_lectin-like/link_sf"/>
</dbReference>
<dbReference type="GO" id="GO:0000981">
    <property type="term" value="F:DNA-binding transcription factor activity, RNA polymerase II-specific"/>
    <property type="evidence" value="ECO:0000318"/>
    <property type="project" value="GO_Central"/>
</dbReference>
<dbReference type="GO" id="GO:0048665">
    <property type="term" value="P:neuron fate specification"/>
    <property type="evidence" value="ECO:0007669"/>
    <property type="project" value="EnsemblMetazoa"/>
</dbReference>
<evidence type="ECO:0000256" key="15">
    <source>
        <dbReference type="SAM" id="MobiDB-lite"/>
    </source>
</evidence>
<comment type="subcellular location">
    <subcellularLocation>
        <location evidence="1 13 14">Nucleus</location>
    </subcellularLocation>
</comment>
<dbReference type="GO" id="GO:0016358">
    <property type="term" value="P:dendrite development"/>
    <property type="evidence" value="ECO:0007669"/>
    <property type="project" value="EnsemblMetazoa"/>
</dbReference>
<evidence type="ECO:0000313" key="16">
    <source>
        <dbReference type="EnsemblMetazoa" id="PPA06385.1"/>
    </source>
</evidence>
<dbReference type="Pfam" id="PF00046">
    <property type="entry name" value="Homeodomain"/>
    <property type="match status" value="1"/>
</dbReference>
<dbReference type="GO" id="GO:0000122">
    <property type="term" value="P:negative regulation of transcription by RNA polymerase II"/>
    <property type="evidence" value="ECO:0007669"/>
    <property type="project" value="EnsemblMetazoa"/>
</dbReference>
<feature type="region of interest" description="Disordered" evidence="15">
    <location>
        <begin position="395"/>
        <end position="438"/>
    </location>
</feature>
<sequence>MLQIADPSHPQSLYSLSQLLSPSSSSSDLRKFKSEHFDQSINSMSQIISTPSSTSSDLQRKFKCEECDKCPSCSKRFSHSGSYSSHMSSKKCSSALAAMDSSKMEMDQLLLATSMTQIMSQLQAQASLGAFPFSSFLPFSTASLFQTAPSSSPSPESPSSLLSHFNTSSSITSLDVSPPPSESQSEEKIDPIKEIDNKDESMEMDETKSVSSSILPSSTPSTPLQQSNGEWKPLRSRSFLNESQLAILQTHYRRNAFPSKYELSSVAEQIGVNKRVVQVWFQNTRAKERRSSRSSSIHSSSIPVLPRWNPLDNSSISAAWLAGLTKNEGMTEDEEKEEVKNEIPLDLSTAKEDDRAECESGKDNETTEWASPEGLLAFITQSQDVLQQLLKLPTESPLPSSTASIQPVEMKKEISESPSEETSEMATPVKTPSVSDETSVGSIWPSNLFLSQYSMLGVDIQKMLEGATTVEESMDSSSEEDKSKGYISTLASSLQSSMWKQTNGRPSEEEGIYSCDQCEKVFGKQSSLARHKYEHSGQRPYKCEVCDKAFKHKHHLTEHRRLHSGEKPFQEARTWEDADSFCGTLFSGGRLVSIRDETEAHDLALMINDKHPDYHWGGQLTYYVGGRWNANENVWINIDGSHLPQSRRLCDGGAMTIGVMWKDGQIMPTCSPDKRAMYFICGDPKE</sequence>
<dbReference type="InterPro" id="IPR013087">
    <property type="entry name" value="Znf_C2H2_type"/>
</dbReference>
<dbReference type="InterPro" id="IPR009057">
    <property type="entry name" value="Homeodomain-like_sf"/>
</dbReference>
<accession>A0A8R1YE88</accession>
<dbReference type="PROSITE" id="PS00027">
    <property type="entry name" value="HOMEOBOX_1"/>
    <property type="match status" value="1"/>
</dbReference>
<dbReference type="PROSITE" id="PS50071">
    <property type="entry name" value="HOMEOBOX_2"/>
    <property type="match status" value="1"/>
</dbReference>
<keyword evidence="17" id="KW-1185">Reference proteome</keyword>
<dbReference type="SMART" id="SM00355">
    <property type="entry name" value="ZnF_C2H2"/>
    <property type="match status" value="3"/>
</dbReference>
<keyword evidence="3" id="KW-0479">Metal-binding</keyword>
<dbReference type="CDD" id="cd00037">
    <property type="entry name" value="CLECT"/>
    <property type="match status" value="1"/>
</dbReference>
<evidence type="ECO:0000256" key="3">
    <source>
        <dbReference type="ARBA" id="ARBA00022723"/>
    </source>
</evidence>
<dbReference type="GO" id="GO:0002164">
    <property type="term" value="P:larval development"/>
    <property type="evidence" value="ECO:0007669"/>
    <property type="project" value="EnsemblMetazoa"/>
</dbReference>
<dbReference type="GO" id="GO:0007417">
    <property type="term" value="P:central nervous system development"/>
    <property type="evidence" value="ECO:0000318"/>
    <property type="project" value="GO_Central"/>
</dbReference>
<protein>
    <submittedName>
        <fullName evidence="16">Zag-1</fullName>
    </submittedName>
</protein>
<comment type="similarity">
    <text evidence="2">Belongs to the krueppel C2H2-type zinc-finger protein family.</text>
</comment>
<dbReference type="FunFam" id="3.30.160.60:FF:000608">
    <property type="entry name" value="zinc finger protein 286A isoform X1"/>
    <property type="match status" value="1"/>
</dbReference>
<feature type="compositionally biased region" description="Basic and acidic residues" evidence="15">
    <location>
        <begin position="185"/>
        <end position="208"/>
    </location>
</feature>
<dbReference type="GO" id="GO:0045773">
    <property type="term" value="P:positive regulation of axon extension"/>
    <property type="evidence" value="ECO:0007669"/>
    <property type="project" value="EnsemblMetazoa"/>
</dbReference>
<evidence type="ECO:0000256" key="4">
    <source>
        <dbReference type="ARBA" id="ARBA00022737"/>
    </source>
</evidence>
<dbReference type="PROSITE" id="PS50157">
    <property type="entry name" value="ZINC_FINGER_C2H2_2"/>
    <property type="match status" value="2"/>
</dbReference>
<feature type="DNA-binding region" description="Homeobox" evidence="13">
    <location>
        <begin position="233"/>
        <end position="292"/>
    </location>
</feature>
<gene>
    <name evidence="16" type="primary">WBGene00095939</name>
</gene>
<dbReference type="PROSITE" id="PS00028">
    <property type="entry name" value="ZINC_FINGER_C2H2_1"/>
    <property type="match status" value="2"/>
</dbReference>
<organism evidence="16 17">
    <name type="scientific">Pristionchus pacificus</name>
    <name type="common">Parasitic nematode worm</name>
    <dbReference type="NCBI Taxonomy" id="54126"/>
    <lineage>
        <taxon>Eukaryota</taxon>
        <taxon>Metazoa</taxon>
        <taxon>Ecdysozoa</taxon>
        <taxon>Nematoda</taxon>
        <taxon>Chromadorea</taxon>
        <taxon>Rhabditida</taxon>
        <taxon>Rhabditina</taxon>
        <taxon>Diplogasteromorpha</taxon>
        <taxon>Diplogasteroidea</taxon>
        <taxon>Neodiplogasteridae</taxon>
        <taxon>Pristionchus</taxon>
    </lineage>
</organism>
<evidence type="ECO:0000256" key="14">
    <source>
        <dbReference type="RuleBase" id="RU000682"/>
    </source>
</evidence>
<evidence type="ECO:0000256" key="13">
    <source>
        <dbReference type="PROSITE-ProRule" id="PRU00108"/>
    </source>
</evidence>
<keyword evidence="9 13" id="KW-0371">Homeobox</keyword>
<dbReference type="SMART" id="SM00389">
    <property type="entry name" value="HOX"/>
    <property type="match status" value="1"/>
</dbReference>
<evidence type="ECO:0000256" key="2">
    <source>
        <dbReference type="ARBA" id="ARBA00006991"/>
    </source>
</evidence>
<dbReference type="Gene3D" id="1.10.10.60">
    <property type="entry name" value="Homeodomain-like"/>
    <property type="match status" value="1"/>
</dbReference>
<keyword evidence="7" id="KW-0805">Transcription regulation</keyword>
<evidence type="ECO:0000256" key="6">
    <source>
        <dbReference type="ARBA" id="ARBA00022833"/>
    </source>
</evidence>
<dbReference type="FunFam" id="3.30.160.60:FF:000744">
    <property type="entry name" value="zinc finger E-box-binding homeobox 1"/>
    <property type="match status" value="1"/>
</dbReference>
<feature type="region of interest" description="Disordered" evidence="15">
    <location>
        <begin position="170"/>
        <end position="230"/>
    </location>
</feature>
<dbReference type="SUPFAM" id="SSF57667">
    <property type="entry name" value="beta-beta-alpha zinc fingers"/>
    <property type="match status" value="1"/>
</dbReference>
<keyword evidence="10" id="KW-0804">Transcription</keyword>
<dbReference type="GO" id="GO:0000978">
    <property type="term" value="F:RNA polymerase II cis-regulatory region sequence-specific DNA binding"/>
    <property type="evidence" value="ECO:0000318"/>
    <property type="project" value="GO_Central"/>
</dbReference>
<dbReference type="GO" id="GO:0045664">
    <property type="term" value="P:regulation of neuron differentiation"/>
    <property type="evidence" value="ECO:0007669"/>
    <property type="project" value="EnsemblMetazoa"/>
</dbReference>
<dbReference type="InterPro" id="IPR001356">
    <property type="entry name" value="HD"/>
</dbReference>
<dbReference type="Proteomes" id="UP000005239">
    <property type="component" value="Unassembled WGS sequence"/>
</dbReference>
<evidence type="ECO:0000256" key="12">
    <source>
        <dbReference type="PROSITE-ProRule" id="PRU00042"/>
    </source>
</evidence>